<dbReference type="NCBIfam" id="TIGR01048">
    <property type="entry name" value="lysA"/>
    <property type="match status" value="1"/>
</dbReference>
<dbReference type="InterPro" id="IPR009006">
    <property type="entry name" value="Ala_racemase/Decarboxylase_C"/>
</dbReference>
<dbReference type="GO" id="GO:0009089">
    <property type="term" value="P:lysine biosynthetic process via diaminopimelate"/>
    <property type="evidence" value="ECO:0007669"/>
    <property type="project" value="UniProtKB-UniRule"/>
</dbReference>
<evidence type="ECO:0000256" key="4">
    <source>
        <dbReference type="ARBA" id="ARBA00023239"/>
    </source>
</evidence>
<dbReference type="GO" id="GO:0008836">
    <property type="term" value="F:diaminopimelate decarboxylase activity"/>
    <property type="evidence" value="ECO:0007669"/>
    <property type="project" value="UniProtKB-UniRule"/>
</dbReference>
<evidence type="ECO:0000256" key="5">
    <source>
        <dbReference type="NCBIfam" id="TIGR01048"/>
    </source>
</evidence>
<organism evidence="9 10">
    <name type="scientific">Halorussus limi</name>
    <dbReference type="NCBI Taxonomy" id="2938695"/>
    <lineage>
        <taxon>Archaea</taxon>
        <taxon>Methanobacteriati</taxon>
        <taxon>Methanobacteriota</taxon>
        <taxon>Stenosarchaea group</taxon>
        <taxon>Halobacteria</taxon>
        <taxon>Halobacteriales</taxon>
        <taxon>Haladaptataceae</taxon>
        <taxon>Halorussus</taxon>
    </lineage>
</organism>
<evidence type="ECO:0000256" key="2">
    <source>
        <dbReference type="ARBA" id="ARBA00022793"/>
    </source>
</evidence>
<dbReference type="KEGG" id="halx:M0R89_08245"/>
<accession>A0A8U0HZE1</accession>
<dbReference type="PANTHER" id="PTHR43727">
    <property type="entry name" value="DIAMINOPIMELATE DECARBOXYLASE"/>
    <property type="match status" value="1"/>
</dbReference>
<proteinExistence type="predicted"/>
<dbReference type="RefSeq" id="WP_248652073.1">
    <property type="nucleotide sequence ID" value="NZ_CP096659.1"/>
</dbReference>
<dbReference type="Gene3D" id="2.40.37.10">
    <property type="entry name" value="Lyase, Ornithine Decarboxylase, Chain A, domain 1"/>
    <property type="match status" value="1"/>
</dbReference>
<evidence type="ECO:0000256" key="7">
    <source>
        <dbReference type="SAM" id="MobiDB-lite"/>
    </source>
</evidence>
<dbReference type="SUPFAM" id="SSF50621">
    <property type="entry name" value="Alanine racemase C-terminal domain-like"/>
    <property type="match status" value="1"/>
</dbReference>
<dbReference type="Proteomes" id="UP000830729">
    <property type="component" value="Chromosome"/>
</dbReference>
<evidence type="ECO:0000256" key="6">
    <source>
        <dbReference type="PIRSR" id="PIRSR600183-50"/>
    </source>
</evidence>
<feature type="modified residue" description="N6-(pyridoxal phosphate)lysine" evidence="6">
    <location>
        <position position="58"/>
    </location>
</feature>
<gene>
    <name evidence="9" type="primary">lysA</name>
    <name evidence="9" type="ORF">M0R89_08245</name>
</gene>
<dbReference type="PROSITE" id="PS00879">
    <property type="entry name" value="ODR_DC_2_2"/>
    <property type="match status" value="1"/>
</dbReference>
<dbReference type="AlphaFoldDB" id="A0A8U0HZE1"/>
<evidence type="ECO:0000313" key="9">
    <source>
        <dbReference type="EMBL" id="UPV76036.1"/>
    </source>
</evidence>
<keyword evidence="10" id="KW-1185">Reference proteome</keyword>
<dbReference type="PANTHER" id="PTHR43727:SF2">
    <property type="entry name" value="GROUP IV DECARBOXYLASE"/>
    <property type="match status" value="1"/>
</dbReference>
<name>A0A8U0HZE1_9EURY</name>
<evidence type="ECO:0000256" key="3">
    <source>
        <dbReference type="ARBA" id="ARBA00022898"/>
    </source>
</evidence>
<keyword evidence="3 6" id="KW-0663">Pyridoxal phosphate</keyword>
<evidence type="ECO:0000313" key="10">
    <source>
        <dbReference type="Proteomes" id="UP000830729"/>
    </source>
</evidence>
<evidence type="ECO:0000259" key="8">
    <source>
        <dbReference type="Pfam" id="PF02784"/>
    </source>
</evidence>
<sequence length="431" mass="46468">MDLAARKARLLDHRDALFEAFDTPVYAFFEEDLRRNYRAVRAALNDHYPDSTIHFAVKANYNLGVLSVLRDEGCHAEAYARCELSATQAAGFDAEDVLLTGMNRPVEDVERALDLGVERFLVDNEQELAKIREATARTDTEAEVLIRGNPAMEVPTHPEVATATRESKFGLDIESGRALSVAEEAVAADGVELVGVQLHVGSQIRGVEPYEVAAREMLSFAADVRDATGVEIEVLDLGGGFPVPYDEEVPDTETIVASMADAVRSAAADRDLSEPTLCVEPGRRLVGNAGTLLAEVGVVKETPHASFAVLDAGTNAVSSYWPYPIYALSEANASQKYHVAGPLCYTGDVIQEDVNLPELDRGDVLAVDRIGAYSLGSASHTNAEPKPPVALVRESGDVETIRARETCEDVLGNDRIPGDLTDEEASAGRTN</sequence>
<evidence type="ECO:0000256" key="1">
    <source>
        <dbReference type="ARBA" id="ARBA00001933"/>
    </source>
</evidence>
<dbReference type="InterPro" id="IPR022653">
    <property type="entry name" value="De-COase2_pyr-phos_BS"/>
</dbReference>
<dbReference type="InterPro" id="IPR002986">
    <property type="entry name" value="DAP_deCOOHase_LysA"/>
</dbReference>
<dbReference type="GeneID" id="72185182"/>
<dbReference type="EC" id="4.1.1.20" evidence="5"/>
<reference evidence="9 10" key="1">
    <citation type="submission" date="2022-04" db="EMBL/GenBank/DDBJ databases">
        <title>Diverse halophilic archaea isolated from saline environments.</title>
        <authorList>
            <person name="Cui H.-L."/>
        </authorList>
    </citation>
    <scope>NUCLEOTIDE SEQUENCE [LARGE SCALE GENOMIC DNA]</scope>
    <source>
        <strain evidence="9 10">XZYJT49</strain>
    </source>
</reference>
<feature type="active site" description="Proton donor" evidence="6">
    <location>
        <position position="344"/>
    </location>
</feature>
<dbReference type="InterPro" id="IPR029066">
    <property type="entry name" value="PLP-binding_barrel"/>
</dbReference>
<comment type="cofactor">
    <cofactor evidence="1 6">
        <name>pyridoxal 5'-phosphate</name>
        <dbReference type="ChEBI" id="CHEBI:597326"/>
    </cofactor>
</comment>
<keyword evidence="2" id="KW-0210">Decarboxylase</keyword>
<dbReference type="FunFam" id="3.20.20.10:FF:000003">
    <property type="entry name" value="Diaminopimelate decarboxylase"/>
    <property type="match status" value="1"/>
</dbReference>
<feature type="domain" description="Orn/DAP/Arg decarboxylase 2 N-terminal" evidence="8">
    <location>
        <begin position="34"/>
        <end position="286"/>
    </location>
</feature>
<dbReference type="InterPro" id="IPR022644">
    <property type="entry name" value="De-COase2_N"/>
</dbReference>
<dbReference type="EMBL" id="CP096659">
    <property type="protein sequence ID" value="UPV76036.1"/>
    <property type="molecule type" value="Genomic_DNA"/>
</dbReference>
<feature type="region of interest" description="Disordered" evidence="7">
    <location>
        <begin position="412"/>
        <end position="431"/>
    </location>
</feature>
<dbReference type="Gene3D" id="3.20.20.10">
    <property type="entry name" value="Alanine racemase"/>
    <property type="match status" value="1"/>
</dbReference>
<protein>
    <recommendedName>
        <fullName evidence="5">Diaminopimelate decarboxylase</fullName>
        <ecNumber evidence="5">4.1.1.20</ecNumber>
    </recommendedName>
</protein>
<dbReference type="CDD" id="cd06828">
    <property type="entry name" value="PLPDE_III_DapDC"/>
    <property type="match status" value="1"/>
</dbReference>
<dbReference type="SUPFAM" id="SSF51419">
    <property type="entry name" value="PLP-binding barrel"/>
    <property type="match status" value="1"/>
</dbReference>
<dbReference type="InterPro" id="IPR000183">
    <property type="entry name" value="Orn/DAP/Arg_de-COase"/>
</dbReference>
<keyword evidence="4 9" id="KW-0456">Lyase</keyword>
<dbReference type="Pfam" id="PF02784">
    <property type="entry name" value="Orn_Arg_deC_N"/>
    <property type="match status" value="1"/>
</dbReference>
<dbReference type="InterPro" id="IPR022657">
    <property type="entry name" value="De-COase2_CS"/>
</dbReference>
<dbReference type="PROSITE" id="PS00878">
    <property type="entry name" value="ODR_DC_2_1"/>
    <property type="match status" value="1"/>
</dbReference>
<dbReference type="PRINTS" id="PR01179">
    <property type="entry name" value="ODADCRBXLASE"/>
</dbReference>